<keyword evidence="1" id="KW-0175">Coiled coil</keyword>
<dbReference type="RefSeq" id="XP_037215800.1">
    <property type="nucleotide sequence ID" value="XM_037367968.1"/>
</dbReference>
<dbReference type="EMBL" id="JACAZF010000010">
    <property type="protein sequence ID" value="KAF7293637.1"/>
    <property type="molecule type" value="Genomic_DNA"/>
</dbReference>
<organism evidence="3 5">
    <name type="scientific">Mycena indigotica</name>
    <dbReference type="NCBI Taxonomy" id="2126181"/>
    <lineage>
        <taxon>Eukaryota</taxon>
        <taxon>Fungi</taxon>
        <taxon>Dikarya</taxon>
        <taxon>Basidiomycota</taxon>
        <taxon>Agaricomycotina</taxon>
        <taxon>Agaricomycetes</taxon>
        <taxon>Agaricomycetidae</taxon>
        <taxon>Agaricales</taxon>
        <taxon>Marasmiineae</taxon>
        <taxon>Mycenaceae</taxon>
        <taxon>Mycena</taxon>
    </lineage>
</organism>
<accession>A0A8H6S8B1</accession>
<comment type="caution">
    <text evidence="3">The sequence shown here is derived from an EMBL/GenBank/DDBJ whole genome shotgun (WGS) entry which is preliminary data.</text>
</comment>
<feature type="region of interest" description="Disordered" evidence="2">
    <location>
        <begin position="1"/>
        <end position="60"/>
    </location>
</feature>
<evidence type="ECO:0000313" key="5">
    <source>
        <dbReference type="Proteomes" id="UP000636479"/>
    </source>
</evidence>
<protein>
    <submittedName>
        <fullName evidence="3">Uncharacterized protein</fullName>
    </submittedName>
</protein>
<evidence type="ECO:0000313" key="4">
    <source>
        <dbReference type="EMBL" id="KAF7293669.1"/>
    </source>
</evidence>
<sequence>MAPTSSPDSVDSAAFPGFKKRAPSIQTPSPGTPSGADQSLFTSATDGSQSSNIASSPLGPLRLQAVDNNPFIRANNNGRTDLQQQQALLNGYHALKIDHARLETEVERLLMTKHVLQENAVESLAANVKLNAEMTELKEQLAEGEELMDQQKDKEAGLRAKIFEARKGREHMLAQLVAIRKELSSEKRERQRRMEQSEKGVSKAKLKIVSLVKDLQNLIDVIDEVEEKLDDSDQRDISMRSGWVDTSLLDAADMSY</sequence>
<name>A0A8H6S8B1_9AGAR</name>
<keyword evidence="5" id="KW-1185">Reference proteome</keyword>
<feature type="coiled-coil region" evidence="1">
    <location>
        <begin position="99"/>
        <end position="154"/>
    </location>
</feature>
<evidence type="ECO:0000256" key="2">
    <source>
        <dbReference type="SAM" id="MobiDB-lite"/>
    </source>
</evidence>
<evidence type="ECO:0000256" key="1">
    <source>
        <dbReference type="SAM" id="Coils"/>
    </source>
</evidence>
<proteinExistence type="predicted"/>
<reference evidence="3" key="1">
    <citation type="submission" date="2020-05" db="EMBL/GenBank/DDBJ databases">
        <title>Mycena genomes resolve the evolution of fungal bioluminescence.</title>
        <authorList>
            <person name="Tsai I.J."/>
        </authorList>
    </citation>
    <scope>NUCLEOTIDE SEQUENCE</scope>
    <source>
        <strain evidence="3">171206Taipei</strain>
    </source>
</reference>
<gene>
    <name evidence="3" type="ORF">MIND_01143100</name>
    <name evidence="4" type="ORF">MIND_01146900</name>
</gene>
<dbReference type="Proteomes" id="UP000636479">
    <property type="component" value="Unassembled WGS sequence"/>
</dbReference>
<dbReference type="AlphaFoldDB" id="A0A8H6S8B1"/>
<feature type="coiled-coil region" evidence="1">
    <location>
        <begin position="208"/>
        <end position="235"/>
    </location>
</feature>
<feature type="compositionally biased region" description="Polar residues" evidence="2">
    <location>
        <begin position="35"/>
        <end position="55"/>
    </location>
</feature>
<dbReference type="EMBL" id="JACAZF010000010">
    <property type="protein sequence ID" value="KAF7293669.1"/>
    <property type="molecule type" value="Genomic_DNA"/>
</dbReference>
<evidence type="ECO:0000313" key="3">
    <source>
        <dbReference type="EMBL" id="KAF7293637.1"/>
    </source>
</evidence>
<dbReference type="GeneID" id="59350484"/>